<keyword evidence="1" id="KW-0732">Signal</keyword>
<organism evidence="2 3">
    <name type="scientific">Paenibacillus oleatilyticus</name>
    <dbReference type="NCBI Taxonomy" id="2594886"/>
    <lineage>
        <taxon>Bacteria</taxon>
        <taxon>Bacillati</taxon>
        <taxon>Bacillota</taxon>
        <taxon>Bacilli</taxon>
        <taxon>Bacillales</taxon>
        <taxon>Paenibacillaceae</taxon>
        <taxon>Paenibacillus</taxon>
    </lineage>
</organism>
<name>A0ABV4UYS7_9BACL</name>
<evidence type="ECO:0000313" key="2">
    <source>
        <dbReference type="EMBL" id="MFB0842987.1"/>
    </source>
</evidence>
<comment type="caution">
    <text evidence="2">The sequence shown here is derived from an EMBL/GenBank/DDBJ whole genome shotgun (WGS) entry which is preliminary data.</text>
</comment>
<dbReference type="EMBL" id="JBHDLN010000005">
    <property type="protein sequence ID" value="MFB0842987.1"/>
    <property type="molecule type" value="Genomic_DNA"/>
</dbReference>
<evidence type="ECO:0008006" key="4">
    <source>
        <dbReference type="Google" id="ProtNLM"/>
    </source>
</evidence>
<feature type="signal peptide" evidence="1">
    <location>
        <begin position="1"/>
        <end position="22"/>
    </location>
</feature>
<gene>
    <name evidence="2" type="ORF">ACEU3E_12465</name>
</gene>
<evidence type="ECO:0000256" key="1">
    <source>
        <dbReference type="SAM" id="SignalP"/>
    </source>
</evidence>
<feature type="chain" id="PRO_5045847695" description="Deacetylase PdaC domain-containing protein" evidence="1">
    <location>
        <begin position="23"/>
        <end position="217"/>
    </location>
</feature>
<keyword evidence="3" id="KW-1185">Reference proteome</keyword>
<protein>
    <recommendedName>
        <fullName evidence="4">Deacetylase PdaC domain-containing protein</fullName>
    </recommendedName>
</protein>
<evidence type="ECO:0000313" key="3">
    <source>
        <dbReference type="Proteomes" id="UP001575622"/>
    </source>
</evidence>
<sequence>MKKFLSVGVVAMSLLAVPVANAAPETSQQIPASFMSQKQQLEIQKKIDQINQKYGIGEVFSPEDAQFIQKYGTKASTKGSEISPSLDVKNDKWYFKGMAISNEKNSVLRMEGYAYVDLGVVNHTVSTNFFVKDSREEYHRKLSNSLHFTAYGVVGRDGFVKIADFTLYNECSNANFCQQNKSQDFSGLPVYYTLTPKSTFTDSFAEVDVPYSEMFKF</sequence>
<reference evidence="2 3" key="1">
    <citation type="submission" date="2024-09" db="EMBL/GenBank/DDBJ databases">
        <authorList>
            <person name="Makale K.P.P."/>
            <person name="Makhzoum A."/>
            <person name="Rantong G."/>
            <person name="Rahube T.O."/>
        </authorList>
    </citation>
    <scope>NUCLEOTIDE SEQUENCE [LARGE SCALE GENOMIC DNA]</scope>
    <source>
        <strain evidence="2 3">KM_D13</strain>
    </source>
</reference>
<accession>A0ABV4UYS7</accession>
<dbReference type="Proteomes" id="UP001575622">
    <property type="component" value="Unassembled WGS sequence"/>
</dbReference>
<proteinExistence type="predicted"/>